<evidence type="ECO:0000256" key="1">
    <source>
        <dbReference type="SAM" id="MobiDB-lite"/>
    </source>
</evidence>
<organism evidence="2 3">
    <name type="scientific">Aduncisulcus paluster</name>
    <dbReference type="NCBI Taxonomy" id="2918883"/>
    <lineage>
        <taxon>Eukaryota</taxon>
        <taxon>Metamonada</taxon>
        <taxon>Carpediemonas-like organisms</taxon>
        <taxon>Aduncisulcus</taxon>
    </lineage>
</organism>
<evidence type="ECO:0000313" key="2">
    <source>
        <dbReference type="EMBL" id="GKT30227.1"/>
    </source>
</evidence>
<protein>
    <submittedName>
        <fullName evidence="2">Uncharacterized protein</fullName>
    </submittedName>
</protein>
<reference evidence="2" key="1">
    <citation type="submission" date="2022-03" db="EMBL/GenBank/DDBJ databases">
        <title>Draft genome sequence of Aduncisulcus paluster, a free-living microaerophilic Fornicata.</title>
        <authorList>
            <person name="Yuyama I."/>
            <person name="Kume K."/>
            <person name="Tamura T."/>
            <person name="Inagaki Y."/>
            <person name="Hashimoto T."/>
        </authorList>
    </citation>
    <scope>NUCLEOTIDE SEQUENCE</scope>
    <source>
        <strain evidence="2">NY0171</strain>
    </source>
</reference>
<dbReference type="EMBL" id="BQXS01001180">
    <property type="protein sequence ID" value="GKT30227.1"/>
    <property type="molecule type" value="Genomic_DNA"/>
</dbReference>
<gene>
    <name evidence="2" type="ORF">ADUPG1_001435</name>
</gene>
<name>A0ABQ5KCL4_9EUKA</name>
<feature type="region of interest" description="Disordered" evidence="1">
    <location>
        <begin position="1"/>
        <end position="67"/>
    </location>
</feature>
<accession>A0ABQ5KCL4</accession>
<comment type="caution">
    <text evidence="2">The sequence shown here is derived from an EMBL/GenBank/DDBJ whole genome shotgun (WGS) entry which is preliminary data.</text>
</comment>
<proteinExistence type="predicted"/>
<feature type="non-terminal residue" evidence="2">
    <location>
        <position position="148"/>
    </location>
</feature>
<keyword evidence="3" id="KW-1185">Reference proteome</keyword>
<evidence type="ECO:0000313" key="3">
    <source>
        <dbReference type="Proteomes" id="UP001057375"/>
    </source>
</evidence>
<sequence length="148" mass="15820">MALKKEIEAASDGLDDDNKAPKKGKKEKGEKGKGKGKGKGKEQEEEEEEGEIILSLPSLPPSPPSPVSTLCINFPQGLSLSIPLSSLSSSPLIGTPSLSMIYVDLSISLSSPLASFISTETISILRACGCIRTDQFEMEQESKLLIDR</sequence>
<dbReference type="Proteomes" id="UP001057375">
    <property type="component" value="Unassembled WGS sequence"/>
</dbReference>